<dbReference type="Pfam" id="PF00931">
    <property type="entry name" value="NB-ARC"/>
    <property type="match status" value="1"/>
</dbReference>
<dbReference type="Pfam" id="PF23559">
    <property type="entry name" value="WHD_DRP"/>
    <property type="match status" value="1"/>
</dbReference>
<reference evidence="9 10" key="1">
    <citation type="submission" date="2024-12" db="EMBL/GenBank/DDBJ databases">
        <title>The unique morphological basis and parallel evolutionary history of personate flowers in Penstemon.</title>
        <authorList>
            <person name="Depatie T.H."/>
            <person name="Wessinger C.A."/>
        </authorList>
    </citation>
    <scope>NUCLEOTIDE SEQUENCE [LARGE SCALE GENOMIC DNA]</scope>
    <source>
        <strain evidence="9">WTNN_2</strain>
        <tissue evidence="9">Leaf</tissue>
    </source>
</reference>
<accession>A0ABD3RHB2</accession>
<dbReference type="InterPro" id="IPR036388">
    <property type="entry name" value="WH-like_DNA-bd_sf"/>
</dbReference>
<evidence type="ECO:0000256" key="1">
    <source>
        <dbReference type="ARBA" id="ARBA00008894"/>
    </source>
</evidence>
<dbReference type="PANTHER" id="PTHR23155:SF1185">
    <property type="entry name" value="DISEASE RESISTANCE RPP8-LIKE PROTEIN 3-RELATED"/>
    <property type="match status" value="1"/>
</dbReference>
<feature type="domain" description="Disease resistance R13L4/SHOC-2-like LRR" evidence="8">
    <location>
        <begin position="597"/>
        <end position="897"/>
    </location>
</feature>
<dbReference type="GO" id="GO:0006952">
    <property type="term" value="P:defense response"/>
    <property type="evidence" value="ECO:0007669"/>
    <property type="project" value="UniProtKB-KW"/>
</dbReference>
<evidence type="ECO:0000313" key="9">
    <source>
        <dbReference type="EMBL" id="KAL3812427.1"/>
    </source>
</evidence>
<dbReference type="InterPro" id="IPR055414">
    <property type="entry name" value="LRR_R13L4/SHOC2-like"/>
</dbReference>
<evidence type="ECO:0000313" key="10">
    <source>
        <dbReference type="Proteomes" id="UP001634393"/>
    </source>
</evidence>
<proteinExistence type="inferred from homology"/>
<dbReference type="PANTHER" id="PTHR23155">
    <property type="entry name" value="DISEASE RESISTANCE PROTEIN RP"/>
    <property type="match status" value="1"/>
</dbReference>
<evidence type="ECO:0000256" key="2">
    <source>
        <dbReference type="ARBA" id="ARBA00022737"/>
    </source>
</evidence>
<dbReference type="GO" id="GO:0051707">
    <property type="term" value="P:response to other organism"/>
    <property type="evidence" value="ECO:0007669"/>
    <property type="project" value="UniProtKB-ARBA"/>
</dbReference>
<dbReference type="AlphaFoldDB" id="A0ABD3RHB2"/>
<gene>
    <name evidence="9" type="ORF">ACJIZ3_013695</name>
</gene>
<keyword evidence="2" id="KW-0677">Repeat</keyword>
<sequence>MSAFAAASVVWMVFSRLEYLRRQTLFGVKLEDQLRNKVEQLLSERSEIERFLLGGGGGGINNNNLNKKVIQLAYDIENAIECHAAAVAAAAASDLSKKKNSKIWYCCSKGRTSTSTPLPLNDHDLLIITKKIDELKNIKAEAAADELHDRSSSSSSSIFPRWEGRHRLREKKHEEFVLLVGNIGEDGKLILLDWPGVAITGEAGVGKTTQAHKAYVNPIIQDYFRYRAWVCVTHDDDDHDQKVKGSISARGILESILDSFGHHKKELIMKMETMELIETLYTFMRENRCLIVLDDVCSTDVWESIQFAFPKAPSFSRIIITTRSLDVAHHFKGRIHQMSPTGTVSKFRKNWHFFKRFTRLQDEDFLDDPEIKDRLADALSQYNGFPLAIRVVANYFRGKRIGNIDWDNVLHNLDQRPSGIFAIGYDELPLHLKPCFLYLGLFPPDQLISVEKLYLMWRAEGLIIKDHVSTGTTISSSSSHSEKLMVTAKKYLSNLADRYLILNVDFGAMNSCQLHNLIRDLCMSQGKEDGFFEIIDFENASPLTTTSHRVAIYLNDHYVYDGENLISSYIPEAKLIRSLLFFGNKNKFESAHWPLELAHDLKDFEWTRVLDFDGVDFRVNKLILKSIDKLIYLRYLGFRGCYLEELMLSCSNFLYLETLDLRVNTYCKMTIPNVLWKLSNLLHLYFPTEFRSGDPQNNKLRLAGLTRLETLENFHAGICETDGLEQLEHLQIFTGTADGNTMDFKNIIDIIINARKKKHLSHSSLILKKFDCYSKERQTLLVKVLSCNAIQYLHLEGHLKSELKRGRIAQRFTEMVFHGSEFREDPMPILGTLPNLRTLILCNDAFVGNKIDCPESSFKKLRNLTLTSLPDLRYWVLAKSSMPHLSVLTIEQCDKLNDLPGELMEISLDELKIVSMPEDFENYVRHKTWKMSMKLSIY</sequence>
<evidence type="ECO:0000256" key="3">
    <source>
        <dbReference type="ARBA" id="ARBA00022741"/>
    </source>
</evidence>
<evidence type="ECO:0000259" key="6">
    <source>
        <dbReference type="Pfam" id="PF00931"/>
    </source>
</evidence>
<keyword evidence="3" id="KW-0547">Nucleotide-binding</keyword>
<feature type="domain" description="NB-ARC" evidence="6">
    <location>
        <begin position="197"/>
        <end position="356"/>
    </location>
</feature>
<keyword evidence="5" id="KW-0067">ATP-binding</keyword>
<organism evidence="9 10">
    <name type="scientific">Penstemon smallii</name>
    <dbReference type="NCBI Taxonomy" id="265156"/>
    <lineage>
        <taxon>Eukaryota</taxon>
        <taxon>Viridiplantae</taxon>
        <taxon>Streptophyta</taxon>
        <taxon>Embryophyta</taxon>
        <taxon>Tracheophyta</taxon>
        <taxon>Spermatophyta</taxon>
        <taxon>Magnoliopsida</taxon>
        <taxon>eudicotyledons</taxon>
        <taxon>Gunneridae</taxon>
        <taxon>Pentapetalae</taxon>
        <taxon>asterids</taxon>
        <taxon>lamiids</taxon>
        <taxon>Lamiales</taxon>
        <taxon>Plantaginaceae</taxon>
        <taxon>Cheloneae</taxon>
        <taxon>Penstemon</taxon>
    </lineage>
</organism>
<dbReference type="SUPFAM" id="SSF52058">
    <property type="entry name" value="L domain-like"/>
    <property type="match status" value="1"/>
</dbReference>
<dbReference type="InterPro" id="IPR044974">
    <property type="entry name" value="Disease_R_plants"/>
</dbReference>
<dbReference type="EMBL" id="JBJXBP010000008">
    <property type="protein sequence ID" value="KAL3812427.1"/>
    <property type="molecule type" value="Genomic_DNA"/>
</dbReference>
<comment type="similarity">
    <text evidence="1">Belongs to the disease resistance NB-LRR family.</text>
</comment>
<dbReference type="Proteomes" id="UP001634393">
    <property type="component" value="Unassembled WGS sequence"/>
</dbReference>
<dbReference type="InterPro" id="IPR002182">
    <property type="entry name" value="NB-ARC"/>
</dbReference>
<dbReference type="InterPro" id="IPR027417">
    <property type="entry name" value="P-loop_NTPase"/>
</dbReference>
<comment type="caution">
    <text evidence="9">The sequence shown here is derived from an EMBL/GenBank/DDBJ whole genome shotgun (WGS) entry which is preliminary data.</text>
</comment>
<dbReference type="Gene3D" id="1.10.10.10">
    <property type="entry name" value="Winged helix-like DNA-binding domain superfamily/Winged helix DNA-binding domain"/>
    <property type="match status" value="1"/>
</dbReference>
<dbReference type="PRINTS" id="PR00364">
    <property type="entry name" value="DISEASERSIST"/>
</dbReference>
<evidence type="ECO:0000259" key="8">
    <source>
        <dbReference type="Pfam" id="PF23598"/>
    </source>
</evidence>
<evidence type="ECO:0000256" key="5">
    <source>
        <dbReference type="ARBA" id="ARBA00022840"/>
    </source>
</evidence>
<name>A0ABD3RHB2_9LAMI</name>
<dbReference type="Gene3D" id="3.40.50.300">
    <property type="entry name" value="P-loop containing nucleotide triphosphate hydrolases"/>
    <property type="match status" value="1"/>
</dbReference>
<dbReference type="SUPFAM" id="SSF52540">
    <property type="entry name" value="P-loop containing nucleoside triphosphate hydrolases"/>
    <property type="match status" value="1"/>
</dbReference>
<dbReference type="InterPro" id="IPR032675">
    <property type="entry name" value="LRR_dom_sf"/>
</dbReference>
<protein>
    <recommendedName>
        <fullName evidence="11">NB-ARC domain-containing protein</fullName>
    </recommendedName>
</protein>
<dbReference type="InterPro" id="IPR058922">
    <property type="entry name" value="WHD_DRP"/>
</dbReference>
<dbReference type="Pfam" id="PF23598">
    <property type="entry name" value="LRR_14"/>
    <property type="match status" value="1"/>
</dbReference>
<evidence type="ECO:0000256" key="4">
    <source>
        <dbReference type="ARBA" id="ARBA00022821"/>
    </source>
</evidence>
<dbReference type="Gene3D" id="3.80.10.10">
    <property type="entry name" value="Ribonuclease Inhibitor"/>
    <property type="match status" value="2"/>
</dbReference>
<evidence type="ECO:0008006" key="11">
    <source>
        <dbReference type="Google" id="ProtNLM"/>
    </source>
</evidence>
<keyword evidence="4" id="KW-0611">Plant defense</keyword>
<feature type="domain" description="Disease resistance protein winged helix" evidence="7">
    <location>
        <begin position="441"/>
        <end position="522"/>
    </location>
</feature>
<evidence type="ECO:0000259" key="7">
    <source>
        <dbReference type="Pfam" id="PF23559"/>
    </source>
</evidence>
<keyword evidence="10" id="KW-1185">Reference proteome</keyword>